<sequence length="177" mass="19793">MILAQIIPDGHYLDFSRTGIPWLDRLLDTAAVIVLVVMVVCAVGFIAWTRWIHPAISKLQATAEKAAKDAAVTRGHAENSHADAPHPNLRDNIDANQAENRAAFQTLNQALDQMREALAQQALDIGGIRSELRADRQAQRETARALAEHIRDKQLMEPRLADVERELKTHRKKTETP</sequence>
<keyword evidence="2" id="KW-0472">Membrane</keyword>
<gene>
    <name evidence="3" type="ORF">H9821_07375</name>
</gene>
<evidence type="ECO:0000256" key="1">
    <source>
        <dbReference type="SAM" id="MobiDB-lite"/>
    </source>
</evidence>
<keyword evidence="2" id="KW-1133">Transmembrane helix</keyword>
<feature type="compositionally biased region" description="Basic residues" evidence="1">
    <location>
        <begin position="168"/>
        <end position="177"/>
    </location>
</feature>
<reference evidence="3" key="1">
    <citation type="journal article" date="2021" name="PeerJ">
        <title>Extensive microbial diversity within the chicken gut microbiome revealed by metagenomics and culture.</title>
        <authorList>
            <person name="Gilroy R."/>
            <person name="Ravi A."/>
            <person name="Getino M."/>
            <person name="Pursley I."/>
            <person name="Horton D.L."/>
            <person name="Alikhan N.F."/>
            <person name="Baker D."/>
            <person name="Gharbi K."/>
            <person name="Hall N."/>
            <person name="Watson M."/>
            <person name="Adriaenssens E.M."/>
            <person name="Foster-Nyarko E."/>
            <person name="Jarju S."/>
            <person name="Secka A."/>
            <person name="Antonio M."/>
            <person name="Oren A."/>
            <person name="Chaudhuri R.R."/>
            <person name="La Ragione R."/>
            <person name="Hildebrand F."/>
            <person name="Pallen M.J."/>
        </authorList>
    </citation>
    <scope>NUCLEOTIDE SEQUENCE</scope>
    <source>
        <strain evidence="3">ChiHjej12B11-9195</strain>
    </source>
</reference>
<dbReference type="Proteomes" id="UP000824134">
    <property type="component" value="Unassembled WGS sequence"/>
</dbReference>
<feature type="transmembrane region" description="Helical" evidence="2">
    <location>
        <begin position="30"/>
        <end position="48"/>
    </location>
</feature>
<proteinExistence type="predicted"/>
<feature type="compositionally biased region" description="Basic and acidic residues" evidence="1">
    <location>
        <begin position="157"/>
        <end position="167"/>
    </location>
</feature>
<protein>
    <submittedName>
        <fullName evidence="3">Uncharacterized protein</fullName>
    </submittedName>
</protein>
<evidence type="ECO:0000313" key="3">
    <source>
        <dbReference type="EMBL" id="HIY95465.1"/>
    </source>
</evidence>
<dbReference type="AlphaFoldDB" id="A0A9D1ZTA2"/>
<comment type="caution">
    <text evidence="3">The sequence shown here is derived from an EMBL/GenBank/DDBJ whole genome shotgun (WGS) entry which is preliminary data.</text>
</comment>
<feature type="compositionally biased region" description="Basic and acidic residues" evidence="1">
    <location>
        <begin position="75"/>
        <end position="92"/>
    </location>
</feature>
<dbReference type="EMBL" id="DXCN01000055">
    <property type="protein sequence ID" value="HIY95465.1"/>
    <property type="molecule type" value="Genomic_DNA"/>
</dbReference>
<reference evidence="3" key="2">
    <citation type="submission" date="2021-04" db="EMBL/GenBank/DDBJ databases">
        <authorList>
            <person name="Gilroy R."/>
        </authorList>
    </citation>
    <scope>NUCLEOTIDE SEQUENCE</scope>
    <source>
        <strain evidence="3">ChiHjej12B11-9195</strain>
    </source>
</reference>
<feature type="region of interest" description="Disordered" evidence="1">
    <location>
        <begin position="71"/>
        <end position="92"/>
    </location>
</feature>
<evidence type="ECO:0000256" key="2">
    <source>
        <dbReference type="SAM" id="Phobius"/>
    </source>
</evidence>
<feature type="region of interest" description="Disordered" evidence="1">
    <location>
        <begin position="157"/>
        <end position="177"/>
    </location>
</feature>
<name>A0A9D1ZTA2_9MICC</name>
<keyword evidence="2" id="KW-0812">Transmembrane</keyword>
<accession>A0A9D1ZTA2</accession>
<evidence type="ECO:0000313" key="4">
    <source>
        <dbReference type="Proteomes" id="UP000824134"/>
    </source>
</evidence>
<organism evidence="3 4">
    <name type="scientific">Candidatus Rothia avicola</name>
    <dbReference type="NCBI Taxonomy" id="2840478"/>
    <lineage>
        <taxon>Bacteria</taxon>
        <taxon>Bacillati</taxon>
        <taxon>Actinomycetota</taxon>
        <taxon>Actinomycetes</taxon>
        <taxon>Micrococcales</taxon>
        <taxon>Micrococcaceae</taxon>
        <taxon>Rothia</taxon>
    </lineage>
</organism>